<evidence type="ECO:0000313" key="11">
    <source>
        <dbReference type="EMBL" id="VFK40569.1"/>
    </source>
</evidence>
<dbReference type="NCBIfam" id="TIGR02432">
    <property type="entry name" value="lysidine_TilS_N"/>
    <property type="match status" value="1"/>
</dbReference>
<comment type="similarity">
    <text evidence="8">Belongs to the tRNA(Ile)-lysidine synthase family.</text>
</comment>
<comment type="function">
    <text evidence="8">Ligates lysine onto the cytidine present at position 34 of the AUA codon-specific tRNA(Ile) that contains the anticodon CAU, in an ATP-dependent manner. Cytidine is converted to lysidine, thus changing the amino acid specificity of the tRNA from methionine to isoleucine.</text>
</comment>
<dbReference type="Pfam" id="PF11734">
    <property type="entry name" value="TilS_C"/>
    <property type="match status" value="1"/>
</dbReference>
<dbReference type="Pfam" id="PF09179">
    <property type="entry name" value="TilS"/>
    <property type="match status" value="1"/>
</dbReference>
<dbReference type="SUPFAM" id="SSF56037">
    <property type="entry name" value="PheT/TilS domain"/>
    <property type="match status" value="1"/>
</dbReference>
<evidence type="ECO:0000313" key="10">
    <source>
        <dbReference type="EMBL" id="VFK36921.1"/>
    </source>
</evidence>
<dbReference type="SUPFAM" id="SSF82829">
    <property type="entry name" value="MesJ substrate recognition domain-like"/>
    <property type="match status" value="1"/>
</dbReference>
<dbReference type="EMBL" id="CAADFU010000007">
    <property type="protein sequence ID" value="VFK40569.1"/>
    <property type="molecule type" value="Genomic_DNA"/>
</dbReference>
<dbReference type="InterPro" id="IPR012094">
    <property type="entry name" value="tRNA_Ile_lys_synt"/>
</dbReference>
<comment type="catalytic activity">
    <reaction evidence="7 8">
        <text>cytidine(34) in tRNA(Ile2) + L-lysine + ATP = lysidine(34) in tRNA(Ile2) + AMP + diphosphate + H(+)</text>
        <dbReference type="Rhea" id="RHEA:43744"/>
        <dbReference type="Rhea" id="RHEA-COMP:10625"/>
        <dbReference type="Rhea" id="RHEA-COMP:10670"/>
        <dbReference type="ChEBI" id="CHEBI:15378"/>
        <dbReference type="ChEBI" id="CHEBI:30616"/>
        <dbReference type="ChEBI" id="CHEBI:32551"/>
        <dbReference type="ChEBI" id="CHEBI:33019"/>
        <dbReference type="ChEBI" id="CHEBI:82748"/>
        <dbReference type="ChEBI" id="CHEBI:83665"/>
        <dbReference type="ChEBI" id="CHEBI:456215"/>
        <dbReference type="EC" id="6.3.4.19"/>
    </reaction>
</comment>
<comment type="domain">
    <text evidence="8">The N-terminal region contains the highly conserved SGGXDS motif, predicted to be a P-loop motif involved in ATP binding.</text>
</comment>
<evidence type="ECO:0000256" key="8">
    <source>
        <dbReference type="HAMAP-Rule" id="MF_01161"/>
    </source>
</evidence>
<reference evidence="10" key="1">
    <citation type="submission" date="2019-02" db="EMBL/GenBank/DDBJ databases">
        <authorList>
            <person name="Gruber-Vodicka R. H."/>
            <person name="Seah K. B. B."/>
        </authorList>
    </citation>
    <scope>NUCLEOTIDE SEQUENCE</scope>
    <source>
        <strain evidence="12">BECK_S127</strain>
        <strain evidence="11">BECK_S1320</strain>
        <strain evidence="10">BECK_S1321</strain>
    </source>
</reference>
<keyword evidence="4 8" id="KW-0819">tRNA processing</keyword>
<dbReference type="NCBIfam" id="TIGR02433">
    <property type="entry name" value="lysidine_TilS_C"/>
    <property type="match status" value="1"/>
</dbReference>
<dbReference type="SUPFAM" id="SSF52402">
    <property type="entry name" value="Adenine nucleotide alpha hydrolases-like"/>
    <property type="match status" value="1"/>
</dbReference>
<feature type="domain" description="Lysidine-tRNA(Ile) synthetase C-terminal" evidence="9">
    <location>
        <begin position="373"/>
        <end position="445"/>
    </location>
</feature>
<dbReference type="AlphaFoldDB" id="A0A450Y5V6"/>
<comment type="subcellular location">
    <subcellularLocation>
        <location evidence="1 8">Cytoplasm</location>
    </subcellularLocation>
</comment>
<keyword evidence="6 8" id="KW-0067">ATP-binding</keyword>
<sequence length="455" mass="50542">MRERQFHASIPGQILDQLRGMSKTSHYRVAYSGGGDSHVLLHLVAGLGDALGDATISAVHVNHGLQPNVDQWVHHVSRVCTDLEIACLTLVVDAHPGPGESPEAAARRARYGVMKGIMETNDILLTAHHLDDQAETLLLQMIRGAGPHGLAAMPRLVRFGLGWLGRPLLAISRDALRRYGQSQGLSWVEDPSNADDRFDRNYLRHEILPRLRNRWPGVAATLGRVAAHQARTAKRLDQLAKEDLAALQGSGRHTLSCRELHHLPLERRRNALHAWFRCLGLPTPNAAHIERILHDILDAGPDRMPLVRWRGVEVRRYRDDIHAMAPLPRWGPPVAPIIPWALAEPLLLSQGRLEARPVRGAGLRAASCSDDAVEIRFRQGGERCRTAEGHGHPLKKLFQEHGVPPWERDRMPLVFVAGELAAVVGFWVCHPFRTRAHEPGWVFDWTPGGPDGEGS</sequence>
<evidence type="ECO:0000256" key="7">
    <source>
        <dbReference type="ARBA" id="ARBA00048539"/>
    </source>
</evidence>
<evidence type="ECO:0000256" key="4">
    <source>
        <dbReference type="ARBA" id="ARBA00022694"/>
    </source>
</evidence>
<dbReference type="GO" id="GO:0005524">
    <property type="term" value="F:ATP binding"/>
    <property type="evidence" value="ECO:0007669"/>
    <property type="project" value="UniProtKB-UniRule"/>
</dbReference>
<dbReference type="InterPro" id="IPR015262">
    <property type="entry name" value="tRNA_Ile_lys_synt_subst-bd"/>
</dbReference>
<evidence type="ECO:0000256" key="1">
    <source>
        <dbReference type="ARBA" id="ARBA00004496"/>
    </source>
</evidence>
<keyword evidence="5 8" id="KW-0547">Nucleotide-binding</keyword>
<dbReference type="CDD" id="cd01992">
    <property type="entry name" value="TilS_N"/>
    <property type="match status" value="1"/>
</dbReference>
<feature type="binding site" evidence="8">
    <location>
        <begin position="32"/>
        <end position="37"/>
    </location>
    <ligand>
        <name>ATP</name>
        <dbReference type="ChEBI" id="CHEBI:30616"/>
    </ligand>
</feature>
<evidence type="ECO:0000259" key="9">
    <source>
        <dbReference type="SMART" id="SM00977"/>
    </source>
</evidence>
<dbReference type="InterPro" id="IPR012796">
    <property type="entry name" value="Lysidine-tRNA-synth_C"/>
</dbReference>
<dbReference type="EC" id="6.3.4.19" evidence="8"/>
<dbReference type="InterPro" id="IPR011063">
    <property type="entry name" value="TilS/TtcA_N"/>
</dbReference>
<dbReference type="Gene3D" id="3.40.50.620">
    <property type="entry name" value="HUPs"/>
    <property type="match status" value="1"/>
</dbReference>
<name>A0A450Y5V6_9GAMM</name>
<evidence type="ECO:0000313" key="12">
    <source>
        <dbReference type="EMBL" id="VFK78391.1"/>
    </source>
</evidence>
<dbReference type="EMBL" id="CAADFR010000007">
    <property type="protein sequence ID" value="VFK36921.1"/>
    <property type="molecule type" value="Genomic_DNA"/>
</dbReference>
<proteinExistence type="inferred from homology"/>
<dbReference type="InterPro" id="IPR014729">
    <property type="entry name" value="Rossmann-like_a/b/a_fold"/>
</dbReference>
<evidence type="ECO:0000256" key="5">
    <source>
        <dbReference type="ARBA" id="ARBA00022741"/>
    </source>
</evidence>
<dbReference type="EMBL" id="CAADHB010000013">
    <property type="protein sequence ID" value="VFK78391.1"/>
    <property type="molecule type" value="Genomic_DNA"/>
</dbReference>
<keyword evidence="3 8" id="KW-0436">Ligase</keyword>
<dbReference type="HAMAP" id="MF_01161">
    <property type="entry name" value="tRNA_Ile_lys_synt"/>
    <property type="match status" value="1"/>
</dbReference>
<gene>
    <name evidence="8" type="primary">tilS</name>
    <name evidence="12" type="ORF">BECKSD772D_GA0070982_101335</name>
    <name evidence="11" type="ORF">BECKSD772E_GA0070983_100735</name>
    <name evidence="10" type="ORF">BECKSD772F_GA0070984_100736</name>
</gene>
<accession>A0A450Y5V6</accession>
<dbReference type="GO" id="GO:0032267">
    <property type="term" value="F:tRNA(Ile)-lysidine synthase activity"/>
    <property type="evidence" value="ECO:0007669"/>
    <property type="project" value="UniProtKB-EC"/>
</dbReference>
<evidence type="ECO:0000256" key="2">
    <source>
        <dbReference type="ARBA" id="ARBA00022490"/>
    </source>
</evidence>
<keyword evidence="2 8" id="KW-0963">Cytoplasm</keyword>
<dbReference type="GO" id="GO:0006400">
    <property type="term" value="P:tRNA modification"/>
    <property type="evidence" value="ECO:0007669"/>
    <property type="project" value="UniProtKB-UniRule"/>
</dbReference>
<protein>
    <recommendedName>
        <fullName evidence="8">tRNA(Ile)-lysidine synthase</fullName>
        <ecNumber evidence="8">6.3.4.19</ecNumber>
    </recommendedName>
    <alternativeName>
        <fullName evidence="8">tRNA(Ile)-2-lysyl-cytidine synthase</fullName>
    </alternativeName>
    <alternativeName>
        <fullName evidence="8">tRNA(Ile)-lysidine synthetase</fullName>
    </alternativeName>
</protein>
<dbReference type="SMART" id="SM00977">
    <property type="entry name" value="TilS_C"/>
    <property type="match status" value="1"/>
</dbReference>
<dbReference type="PANTHER" id="PTHR43033">
    <property type="entry name" value="TRNA(ILE)-LYSIDINE SYNTHASE-RELATED"/>
    <property type="match status" value="1"/>
</dbReference>
<organism evidence="10">
    <name type="scientific">Candidatus Kentrum sp. SD</name>
    <dbReference type="NCBI Taxonomy" id="2126332"/>
    <lineage>
        <taxon>Bacteria</taxon>
        <taxon>Pseudomonadati</taxon>
        <taxon>Pseudomonadota</taxon>
        <taxon>Gammaproteobacteria</taxon>
        <taxon>Candidatus Kentrum</taxon>
    </lineage>
</organism>
<dbReference type="InterPro" id="IPR012795">
    <property type="entry name" value="tRNA_Ile_lys_synt_N"/>
</dbReference>
<dbReference type="PANTHER" id="PTHR43033:SF1">
    <property type="entry name" value="TRNA(ILE)-LYSIDINE SYNTHASE-RELATED"/>
    <property type="match status" value="1"/>
</dbReference>
<evidence type="ECO:0000256" key="3">
    <source>
        <dbReference type="ARBA" id="ARBA00022598"/>
    </source>
</evidence>
<dbReference type="GO" id="GO:0005737">
    <property type="term" value="C:cytoplasm"/>
    <property type="evidence" value="ECO:0007669"/>
    <property type="project" value="UniProtKB-SubCell"/>
</dbReference>
<dbReference type="Pfam" id="PF01171">
    <property type="entry name" value="ATP_bind_3"/>
    <property type="match status" value="1"/>
</dbReference>
<evidence type="ECO:0000256" key="6">
    <source>
        <dbReference type="ARBA" id="ARBA00022840"/>
    </source>
</evidence>
<dbReference type="Gene3D" id="1.20.59.20">
    <property type="match status" value="1"/>
</dbReference>